<evidence type="ECO:0000313" key="1">
    <source>
        <dbReference type="EMBL" id="KAJ7028572.1"/>
    </source>
</evidence>
<accession>A0AAD6SMV3</accession>
<dbReference type="Proteomes" id="UP001218188">
    <property type="component" value="Unassembled WGS sequence"/>
</dbReference>
<name>A0AAD6SMV3_9AGAR</name>
<gene>
    <name evidence="1" type="ORF">C8F04DRAFT_62919</name>
</gene>
<dbReference type="EMBL" id="JARJCM010000111">
    <property type="protein sequence ID" value="KAJ7028572.1"/>
    <property type="molecule type" value="Genomic_DNA"/>
</dbReference>
<comment type="caution">
    <text evidence="1">The sequence shown here is derived from an EMBL/GenBank/DDBJ whole genome shotgun (WGS) entry which is preliminary data.</text>
</comment>
<organism evidence="1 2">
    <name type="scientific">Mycena alexandri</name>
    <dbReference type="NCBI Taxonomy" id="1745969"/>
    <lineage>
        <taxon>Eukaryota</taxon>
        <taxon>Fungi</taxon>
        <taxon>Dikarya</taxon>
        <taxon>Basidiomycota</taxon>
        <taxon>Agaricomycotina</taxon>
        <taxon>Agaricomycetes</taxon>
        <taxon>Agaricomycetidae</taxon>
        <taxon>Agaricales</taxon>
        <taxon>Marasmiineae</taxon>
        <taxon>Mycenaceae</taxon>
        <taxon>Mycena</taxon>
    </lineage>
</organism>
<sequence length="237" mass="27689">MKDYYYTWHQDTKHKADSIPFLFFGDADVIMPRVFLSEDCLSGGSTWIDLSASTDGQHRPLRHPAVLPRHRGFPELRRTQNDAEPQLHDSGARLPAFAYRSTIIHMHTHHPSIKARSRNDAANLRPKQDLREYTRTETSWLEKKTRRRAMPVRRAPTLQHPLATQLNYSKERPKTWEYTRTANTLLEKKTRRRTMPVRRAPPTLQQPPATQLVYINSPPLRTHCCAAPPHFSRMERI</sequence>
<keyword evidence="2" id="KW-1185">Reference proteome</keyword>
<protein>
    <submittedName>
        <fullName evidence="1">Uncharacterized protein</fullName>
    </submittedName>
</protein>
<evidence type="ECO:0000313" key="2">
    <source>
        <dbReference type="Proteomes" id="UP001218188"/>
    </source>
</evidence>
<proteinExistence type="predicted"/>
<reference evidence="1" key="1">
    <citation type="submission" date="2023-03" db="EMBL/GenBank/DDBJ databases">
        <title>Massive genome expansion in bonnet fungi (Mycena s.s.) driven by repeated elements and novel gene families across ecological guilds.</title>
        <authorList>
            <consortium name="Lawrence Berkeley National Laboratory"/>
            <person name="Harder C.B."/>
            <person name="Miyauchi S."/>
            <person name="Viragh M."/>
            <person name="Kuo A."/>
            <person name="Thoen E."/>
            <person name="Andreopoulos B."/>
            <person name="Lu D."/>
            <person name="Skrede I."/>
            <person name="Drula E."/>
            <person name="Henrissat B."/>
            <person name="Morin E."/>
            <person name="Kohler A."/>
            <person name="Barry K."/>
            <person name="LaButti K."/>
            <person name="Morin E."/>
            <person name="Salamov A."/>
            <person name="Lipzen A."/>
            <person name="Mereny Z."/>
            <person name="Hegedus B."/>
            <person name="Baldrian P."/>
            <person name="Stursova M."/>
            <person name="Weitz H."/>
            <person name="Taylor A."/>
            <person name="Grigoriev I.V."/>
            <person name="Nagy L.G."/>
            <person name="Martin F."/>
            <person name="Kauserud H."/>
        </authorList>
    </citation>
    <scope>NUCLEOTIDE SEQUENCE</scope>
    <source>
        <strain evidence="1">CBHHK200</strain>
    </source>
</reference>
<dbReference type="AlphaFoldDB" id="A0AAD6SMV3"/>